<dbReference type="STRING" id="742152.A0A2H3JTU2"/>
<dbReference type="AlphaFoldDB" id="A0A2H3JTU2"/>
<sequence>MKRKLSDVSHSVTERKDMASTSTKKPRLSTSGDREDAAAANGGEGQSSKLIDSGDKNFPNGYFYCHQCNRKRDLSKGLQCTNKIGAPKATITRCKVRYCEACLKNRYLLSMSTIKTDSKNILTKQEKENHVGEEDFYFKCPKCQHDCNCWRCRGKPSGENASIPPKPAQKPKQEASLVEGSAGVKKPKVVKKAAAATKDATKPVASRSAKNLSNAKAIPKTKAAPKPKAKPAPPPKPEPKPTWSSVPTSLSQSSAESRIQIREFLLRFSSTLDMTKSHLDELEEIAGAPGHAGAVAADGNDEGEEFDPWVSETCVKAITLGLLSVVADDSDHQALIKIIRDTIKEIRSCGGNLHRIWTALASLRTCLWSVPINPFNFPDPLPPPSNYSFRTTRSGYTQADDGLYVGTSAQLVPVIASLVESAVQTKAIKDDLERGANQEKNAAKEVREAIAKENAKWKDRKASGSKSKANEKAQREQHKEALQDLEFAHRVVQSGCIPRYAPLGQDHDGRMYYALAPSEAERGAATQLIAGKDGKVKLGRRRAITPEERKSMRRWSWFVAVWGRVPEGAVKARDEDDDEDEADDADAERWWGFWEPEQIKMVADWIAYKCELGDTSSKRASHSASPLLSDMKGKGRAGSLGSSVVAASTLSTSREPSPLSDLSDEEDADMEDADDSFDGTRTGSRPRSVPNKTQLFHLVQGLRDHADLLQWRIRRVGGGDAEEYTDGNIVGAVPAQRFY</sequence>
<gene>
    <name evidence="2" type="ORF">WOLCODRAFT_138306</name>
</gene>
<feature type="compositionally biased region" description="Polar residues" evidence="1">
    <location>
        <begin position="242"/>
        <end position="254"/>
    </location>
</feature>
<feature type="region of interest" description="Disordered" evidence="1">
    <location>
        <begin position="160"/>
        <end position="254"/>
    </location>
</feature>
<feature type="compositionally biased region" description="Acidic residues" evidence="1">
    <location>
        <begin position="662"/>
        <end position="677"/>
    </location>
</feature>
<organism evidence="2 3">
    <name type="scientific">Wolfiporia cocos (strain MD-104)</name>
    <name type="common">Brown rot fungus</name>
    <dbReference type="NCBI Taxonomy" id="742152"/>
    <lineage>
        <taxon>Eukaryota</taxon>
        <taxon>Fungi</taxon>
        <taxon>Dikarya</taxon>
        <taxon>Basidiomycota</taxon>
        <taxon>Agaricomycotina</taxon>
        <taxon>Agaricomycetes</taxon>
        <taxon>Polyporales</taxon>
        <taxon>Phaeolaceae</taxon>
        <taxon>Wolfiporia</taxon>
    </lineage>
</organism>
<feature type="compositionally biased region" description="Polar residues" evidence="1">
    <location>
        <begin position="19"/>
        <end position="31"/>
    </location>
</feature>
<feature type="compositionally biased region" description="Basic and acidic residues" evidence="1">
    <location>
        <begin position="1"/>
        <end position="18"/>
    </location>
</feature>
<evidence type="ECO:0000256" key="1">
    <source>
        <dbReference type="SAM" id="MobiDB-lite"/>
    </source>
</evidence>
<dbReference type="OrthoDB" id="298344at2759"/>
<reference evidence="2 3" key="1">
    <citation type="journal article" date="2012" name="Science">
        <title>The Paleozoic origin of enzymatic lignin decomposition reconstructed from 31 fungal genomes.</title>
        <authorList>
            <person name="Floudas D."/>
            <person name="Binder M."/>
            <person name="Riley R."/>
            <person name="Barry K."/>
            <person name="Blanchette R.A."/>
            <person name="Henrissat B."/>
            <person name="Martinez A.T."/>
            <person name="Otillar R."/>
            <person name="Spatafora J.W."/>
            <person name="Yadav J.S."/>
            <person name="Aerts A."/>
            <person name="Benoit I."/>
            <person name="Boyd A."/>
            <person name="Carlson A."/>
            <person name="Copeland A."/>
            <person name="Coutinho P.M."/>
            <person name="de Vries R.P."/>
            <person name="Ferreira P."/>
            <person name="Findley K."/>
            <person name="Foster B."/>
            <person name="Gaskell J."/>
            <person name="Glotzer D."/>
            <person name="Gorecki P."/>
            <person name="Heitman J."/>
            <person name="Hesse C."/>
            <person name="Hori C."/>
            <person name="Igarashi K."/>
            <person name="Jurgens J.A."/>
            <person name="Kallen N."/>
            <person name="Kersten P."/>
            <person name="Kohler A."/>
            <person name="Kuees U."/>
            <person name="Kumar T.K.A."/>
            <person name="Kuo A."/>
            <person name="LaButti K."/>
            <person name="Larrondo L.F."/>
            <person name="Lindquist E."/>
            <person name="Ling A."/>
            <person name="Lombard V."/>
            <person name="Lucas S."/>
            <person name="Lundell T."/>
            <person name="Martin R."/>
            <person name="McLaughlin D.J."/>
            <person name="Morgenstern I."/>
            <person name="Morin E."/>
            <person name="Murat C."/>
            <person name="Nagy L.G."/>
            <person name="Nolan M."/>
            <person name="Ohm R.A."/>
            <person name="Patyshakuliyeva A."/>
            <person name="Rokas A."/>
            <person name="Ruiz-Duenas F.J."/>
            <person name="Sabat G."/>
            <person name="Salamov A."/>
            <person name="Samejima M."/>
            <person name="Schmutz J."/>
            <person name="Slot J.C."/>
            <person name="St John F."/>
            <person name="Stenlid J."/>
            <person name="Sun H."/>
            <person name="Sun S."/>
            <person name="Syed K."/>
            <person name="Tsang A."/>
            <person name="Wiebenga A."/>
            <person name="Young D."/>
            <person name="Pisabarro A."/>
            <person name="Eastwood D.C."/>
            <person name="Martin F."/>
            <person name="Cullen D."/>
            <person name="Grigoriev I.V."/>
            <person name="Hibbett D.S."/>
        </authorList>
    </citation>
    <scope>NUCLEOTIDE SEQUENCE [LARGE SCALE GENOMIC DNA]</scope>
    <source>
        <strain evidence="2 3">MD-104</strain>
    </source>
</reference>
<dbReference type="OMA" id="QCNRKRD"/>
<keyword evidence="3" id="KW-1185">Reference proteome</keyword>
<feature type="region of interest" description="Disordered" evidence="1">
    <location>
        <begin position="616"/>
        <end position="692"/>
    </location>
</feature>
<dbReference type="EMBL" id="KB468146">
    <property type="protein sequence ID" value="PCH43383.1"/>
    <property type="molecule type" value="Genomic_DNA"/>
</dbReference>
<proteinExistence type="predicted"/>
<evidence type="ECO:0008006" key="4">
    <source>
        <dbReference type="Google" id="ProtNLM"/>
    </source>
</evidence>
<feature type="region of interest" description="Disordered" evidence="1">
    <location>
        <begin position="1"/>
        <end position="51"/>
    </location>
</feature>
<accession>A0A2H3JTU2</accession>
<protein>
    <recommendedName>
        <fullName evidence="4">Zinc-finger domain-containing protein</fullName>
    </recommendedName>
</protein>
<evidence type="ECO:0000313" key="3">
    <source>
        <dbReference type="Proteomes" id="UP000218811"/>
    </source>
</evidence>
<name>A0A2H3JTU2_WOLCO</name>
<feature type="compositionally biased region" description="Low complexity" evidence="1">
    <location>
        <begin position="192"/>
        <end position="205"/>
    </location>
</feature>
<evidence type="ECO:0000313" key="2">
    <source>
        <dbReference type="EMBL" id="PCH43383.1"/>
    </source>
</evidence>
<feature type="compositionally biased region" description="Low complexity" evidence="1">
    <location>
        <begin position="639"/>
        <end position="661"/>
    </location>
</feature>
<feature type="compositionally biased region" description="Polar residues" evidence="1">
    <location>
        <begin position="679"/>
        <end position="692"/>
    </location>
</feature>
<feature type="region of interest" description="Disordered" evidence="1">
    <location>
        <begin position="452"/>
        <end position="476"/>
    </location>
</feature>
<dbReference type="Proteomes" id="UP000218811">
    <property type="component" value="Unassembled WGS sequence"/>
</dbReference>